<evidence type="ECO:0000313" key="16">
    <source>
        <dbReference type="Proteomes" id="UP000199322"/>
    </source>
</evidence>
<dbReference type="GO" id="GO:0009432">
    <property type="term" value="P:SOS response"/>
    <property type="evidence" value="ECO:0007669"/>
    <property type="project" value="UniProtKB-UniRule"/>
</dbReference>
<evidence type="ECO:0000259" key="12">
    <source>
        <dbReference type="Pfam" id="PF00717"/>
    </source>
</evidence>
<gene>
    <name evidence="11 15" type="primary">lexA</name>
    <name evidence="15" type="ORF">E4650_03080</name>
    <name evidence="14" type="ORF">SAMN04488588_0357</name>
</gene>
<keyword evidence="5 11" id="KW-0068">Autocatalytic cleavage</keyword>
<keyword evidence="3 11" id="KW-0227">DNA damage</keyword>
<keyword evidence="6 11" id="KW-0805">Transcription regulation</keyword>
<dbReference type="STRING" id="28234.SAMN04488588_0357"/>
<evidence type="ECO:0000256" key="10">
    <source>
        <dbReference type="ARBA" id="ARBA00023236"/>
    </source>
</evidence>
<dbReference type="Pfam" id="PF01726">
    <property type="entry name" value="LexA_DNA_bind"/>
    <property type="match status" value="1"/>
</dbReference>
<dbReference type="FunFam" id="1.10.10.10:FF:000009">
    <property type="entry name" value="LexA repressor"/>
    <property type="match status" value="1"/>
</dbReference>
<dbReference type="Proteomes" id="UP000199322">
    <property type="component" value="Unassembled WGS sequence"/>
</dbReference>
<dbReference type="PANTHER" id="PTHR33516:SF2">
    <property type="entry name" value="LEXA REPRESSOR-RELATED"/>
    <property type="match status" value="1"/>
</dbReference>
<evidence type="ECO:0000256" key="4">
    <source>
        <dbReference type="ARBA" id="ARBA00022801"/>
    </source>
</evidence>
<dbReference type="SUPFAM" id="SSF51306">
    <property type="entry name" value="LexA/Signal peptidase"/>
    <property type="match status" value="1"/>
</dbReference>
<name>A0A1G6IGN8_9BACT</name>
<evidence type="ECO:0000313" key="17">
    <source>
        <dbReference type="Proteomes" id="UP000297288"/>
    </source>
</evidence>
<protein>
    <recommendedName>
        <fullName evidence="11">LexA repressor</fullName>
        <ecNumber evidence="11">3.4.21.88</ecNumber>
    </recommendedName>
</protein>
<evidence type="ECO:0000256" key="6">
    <source>
        <dbReference type="ARBA" id="ARBA00023015"/>
    </source>
</evidence>
<dbReference type="Gene3D" id="2.10.109.10">
    <property type="entry name" value="Umud Fragment, subunit A"/>
    <property type="match status" value="1"/>
</dbReference>
<dbReference type="InterPro" id="IPR006200">
    <property type="entry name" value="LexA"/>
</dbReference>
<evidence type="ECO:0000256" key="5">
    <source>
        <dbReference type="ARBA" id="ARBA00022813"/>
    </source>
</evidence>
<evidence type="ECO:0000256" key="7">
    <source>
        <dbReference type="ARBA" id="ARBA00023125"/>
    </source>
</evidence>
<dbReference type="InterPro" id="IPR039418">
    <property type="entry name" value="LexA-like"/>
</dbReference>
<feature type="active site" description="For autocatalytic cleavage activity" evidence="11">
    <location>
        <position position="125"/>
    </location>
</feature>
<dbReference type="Proteomes" id="UP000297288">
    <property type="component" value="Unassembled WGS sequence"/>
</dbReference>
<keyword evidence="2 11" id="KW-0235">DNA replication</keyword>
<dbReference type="GO" id="GO:0004252">
    <property type="term" value="F:serine-type endopeptidase activity"/>
    <property type="evidence" value="ECO:0007669"/>
    <property type="project" value="UniProtKB-UniRule"/>
</dbReference>
<dbReference type="HAMAP" id="MF_00015">
    <property type="entry name" value="LexA"/>
    <property type="match status" value="1"/>
</dbReference>
<dbReference type="GO" id="GO:0045892">
    <property type="term" value="P:negative regulation of DNA-templated transcription"/>
    <property type="evidence" value="ECO:0007669"/>
    <property type="project" value="UniProtKB-UniRule"/>
</dbReference>
<keyword evidence="8 11" id="KW-0804">Transcription</keyword>
<dbReference type="InterPro" id="IPR006199">
    <property type="entry name" value="LexA_DNA-bd_dom"/>
</dbReference>
<keyword evidence="4 11" id="KW-0378">Hydrolase</keyword>
<reference evidence="14 16" key="1">
    <citation type="submission" date="2016-10" db="EMBL/GenBank/DDBJ databases">
        <authorList>
            <person name="de Groot N.N."/>
        </authorList>
    </citation>
    <scope>NUCLEOTIDE SEQUENCE [LARGE SCALE GENOMIC DNA]</scope>
    <source>
        <strain evidence="14 16">WG14</strain>
    </source>
</reference>
<evidence type="ECO:0000259" key="13">
    <source>
        <dbReference type="Pfam" id="PF01726"/>
    </source>
</evidence>
<dbReference type="EMBL" id="FMYV01000001">
    <property type="protein sequence ID" value="SDC05175.1"/>
    <property type="molecule type" value="Genomic_DNA"/>
</dbReference>
<evidence type="ECO:0000313" key="15">
    <source>
        <dbReference type="EMBL" id="TGG89191.1"/>
    </source>
</evidence>
<dbReference type="Pfam" id="PF00717">
    <property type="entry name" value="Peptidase_S24"/>
    <property type="match status" value="1"/>
</dbReference>
<keyword evidence="9 11" id="KW-0234">DNA repair</keyword>
<dbReference type="GO" id="GO:0006260">
    <property type="term" value="P:DNA replication"/>
    <property type="evidence" value="ECO:0007669"/>
    <property type="project" value="UniProtKB-UniRule"/>
</dbReference>
<dbReference type="SUPFAM" id="SSF46785">
    <property type="entry name" value="Winged helix' DNA-binding domain"/>
    <property type="match status" value="1"/>
</dbReference>
<evidence type="ECO:0000256" key="8">
    <source>
        <dbReference type="ARBA" id="ARBA00023163"/>
    </source>
</evidence>
<dbReference type="GO" id="GO:0003677">
    <property type="term" value="F:DNA binding"/>
    <property type="evidence" value="ECO:0007669"/>
    <property type="project" value="UniProtKB-UniRule"/>
</dbReference>
<comment type="subunit">
    <text evidence="11">Homodimer.</text>
</comment>
<feature type="domain" description="LexA repressor DNA-binding" evidence="13">
    <location>
        <begin position="1"/>
        <end position="59"/>
    </location>
</feature>
<dbReference type="CDD" id="cd06529">
    <property type="entry name" value="S24_LexA-like"/>
    <property type="match status" value="1"/>
</dbReference>
<dbReference type="NCBIfam" id="TIGR00498">
    <property type="entry name" value="lexA"/>
    <property type="match status" value="1"/>
</dbReference>
<feature type="domain" description="Peptidase S24/S26A/S26B/S26C" evidence="12">
    <location>
        <begin position="82"/>
        <end position="199"/>
    </location>
</feature>
<dbReference type="EMBL" id="SRME01000001">
    <property type="protein sequence ID" value="TGG89191.1"/>
    <property type="molecule type" value="Genomic_DNA"/>
</dbReference>
<comment type="function">
    <text evidence="11">Represses a number of genes involved in the response to DNA damage (SOS response), including recA and lexA. In the presence of single-stranded DNA, RecA interacts with LexA causing an autocatalytic cleavage which disrupts the DNA-binding part of LexA, leading to derepression of the SOS regulon and eventually DNA repair.</text>
</comment>
<keyword evidence="16" id="KW-1185">Reference proteome</keyword>
<dbReference type="InterPro" id="IPR015927">
    <property type="entry name" value="Peptidase_S24_S26A/B/C"/>
</dbReference>
<feature type="active site" description="For autocatalytic cleavage activity" evidence="11">
    <location>
        <position position="163"/>
    </location>
</feature>
<accession>A0A1G6IGN8</accession>
<dbReference type="GO" id="GO:0006508">
    <property type="term" value="P:proteolysis"/>
    <property type="evidence" value="ECO:0007669"/>
    <property type="project" value="InterPro"/>
</dbReference>
<feature type="DNA-binding region" description="H-T-H motif" evidence="11">
    <location>
        <begin position="28"/>
        <end position="48"/>
    </location>
</feature>
<dbReference type="InterPro" id="IPR036286">
    <property type="entry name" value="LexA/Signal_pep-like_sf"/>
</dbReference>
<feature type="site" description="Cleavage; by autolysis" evidence="11">
    <location>
        <begin position="89"/>
        <end position="90"/>
    </location>
</feature>
<dbReference type="AlphaFoldDB" id="A0A1G6IGN8"/>
<dbReference type="GO" id="GO:0006281">
    <property type="term" value="P:DNA repair"/>
    <property type="evidence" value="ECO:0007669"/>
    <property type="project" value="UniProtKB-UniRule"/>
</dbReference>
<evidence type="ECO:0000256" key="3">
    <source>
        <dbReference type="ARBA" id="ARBA00022763"/>
    </source>
</evidence>
<keyword evidence="10 11" id="KW-0742">SOS response</keyword>
<organism evidence="14 16">
    <name type="scientific">Geotoga petraea</name>
    <dbReference type="NCBI Taxonomy" id="28234"/>
    <lineage>
        <taxon>Bacteria</taxon>
        <taxon>Thermotogati</taxon>
        <taxon>Thermotogota</taxon>
        <taxon>Thermotogae</taxon>
        <taxon>Petrotogales</taxon>
        <taxon>Petrotogaceae</taxon>
        <taxon>Geotoga</taxon>
    </lineage>
</organism>
<keyword evidence="7 11" id="KW-0238">DNA-binding</keyword>
<dbReference type="InterPro" id="IPR036388">
    <property type="entry name" value="WH-like_DNA-bd_sf"/>
</dbReference>
<evidence type="ECO:0000313" key="14">
    <source>
        <dbReference type="EMBL" id="SDC05175.1"/>
    </source>
</evidence>
<evidence type="ECO:0000256" key="1">
    <source>
        <dbReference type="ARBA" id="ARBA00022491"/>
    </source>
</evidence>
<comment type="catalytic activity">
    <reaction evidence="11">
        <text>Hydrolysis of Ala-|-Gly bond in repressor LexA.</text>
        <dbReference type="EC" id="3.4.21.88"/>
    </reaction>
</comment>
<evidence type="ECO:0000256" key="11">
    <source>
        <dbReference type="HAMAP-Rule" id="MF_00015"/>
    </source>
</evidence>
<dbReference type="EC" id="3.4.21.88" evidence="11"/>
<evidence type="ECO:0000256" key="9">
    <source>
        <dbReference type="ARBA" id="ARBA00023204"/>
    </source>
</evidence>
<dbReference type="Gene3D" id="1.10.10.10">
    <property type="entry name" value="Winged helix-like DNA-binding domain superfamily/Winged helix DNA-binding domain"/>
    <property type="match status" value="1"/>
</dbReference>
<dbReference type="InterPro" id="IPR036390">
    <property type="entry name" value="WH_DNA-bd_sf"/>
</dbReference>
<dbReference type="InterPro" id="IPR050077">
    <property type="entry name" value="LexA_repressor"/>
</dbReference>
<sequence length="205" mass="23371">MKELTSRQSQILQYLKEYMEKNSYAPSVRDIMKHFGFKSPRAAHKHLITLEEKGYIERKGVSRGIRLTEKSGEIFTRETLVPVIGKIAAGAAIEAVEEIRDRVTLPVNYFPKNNEYFALIVEGNSMIEAHIKSGDHVIIKKQNYADDGDIIVALLENNYATLKTFKKISDRLIHLVPENSEMEIIEVDPKILKIQGKMVGLIRTM</sequence>
<proteinExistence type="inferred from homology"/>
<comment type="similarity">
    <text evidence="11">Belongs to the peptidase S24 family.</text>
</comment>
<reference evidence="15 17" key="2">
    <citation type="submission" date="2019-04" db="EMBL/GenBank/DDBJ databases">
        <title>Draft genome sequence data and analysis of a Fermenting Bacterium, Geotoga petraea strain HO-Geo1, isolated from heavy-oil petroleum reservoir in Russia.</title>
        <authorList>
            <person name="Grouzdev D.S."/>
            <person name="Semenova E.M."/>
            <person name="Sokolova D.S."/>
            <person name="Tourova T.P."/>
            <person name="Poltaraus A.B."/>
            <person name="Nazina T.N."/>
        </authorList>
    </citation>
    <scope>NUCLEOTIDE SEQUENCE [LARGE SCALE GENOMIC DNA]</scope>
    <source>
        <strain evidence="15 17">HO-Geo1</strain>
    </source>
</reference>
<dbReference type="RefSeq" id="WP_091402265.1">
    <property type="nucleotide sequence ID" value="NZ_FMYV01000001.1"/>
</dbReference>
<keyword evidence="1 11" id="KW-0678">Repressor</keyword>
<evidence type="ECO:0000256" key="2">
    <source>
        <dbReference type="ARBA" id="ARBA00022705"/>
    </source>
</evidence>
<dbReference type="PANTHER" id="PTHR33516">
    <property type="entry name" value="LEXA REPRESSOR"/>
    <property type="match status" value="1"/>
</dbReference>
<dbReference type="OrthoDB" id="9802364at2"/>